<evidence type="ECO:0000313" key="1">
    <source>
        <dbReference type="EMBL" id="GAA4498909.1"/>
    </source>
</evidence>
<evidence type="ECO:0000313" key="2">
    <source>
        <dbReference type="Proteomes" id="UP001501321"/>
    </source>
</evidence>
<name>A0ABP8Q801_9GAMM</name>
<accession>A0ABP8Q801</accession>
<gene>
    <name evidence="1" type="ORF">GCM10023095_18150</name>
</gene>
<sequence>MGKLIKWSLLALVVALIVSNINIKTSLYKAKDNSVEISFPQWKTQTPWLYLYWTPGVWRWQFYKGERHQYPEQLPADDETQRH</sequence>
<comment type="caution">
    <text evidence="1">The sequence shown here is derived from an EMBL/GenBank/DDBJ whole genome shotgun (WGS) entry which is preliminary data.</text>
</comment>
<dbReference type="Proteomes" id="UP001501321">
    <property type="component" value="Unassembled WGS sequence"/>
</dbReference>
<protein>
    <submittedName>
        <fullName evidence="1">Uncharacterized protein</fullName>
    </submittedName>
</protein>
<proteinExistence type="predicted"/>
<dbReference type="RefSeq" id="WP_345012238.1">
    <property type="nucleotide sequence ID" value="NZ_BAABFC010000012.1"/>
</dbReference>
<dbReference type="EMBL" id="BAABFC010000012">
    <property type="protein sequence ID" value="GAA4498909.1"/>
    <property type="molecule type" value="Genomic_DNA"/>
</dbReference>
<keyword evidence="2" id="KW-1185">Reference proteome</keyword>
<organism evidence="1 2">
    <name type="scientific">Pseudaeromonas paramecii</name>
    <dbReference type="NCBI Taxonomy" id="2138166"/>
    <lineage>
        <taxon>Bacteria</taxon>
        <taxon>Pseudomonadati</taxon>
        <taxon>Pseudomonadota</taxon>
        <taxon>Gammaproteobacteria</taxon>
        <taxon>Aeromonadales</taxon>
        <taxon>Aeromonadaceae</taxon>
        <taxon>Pseudaeromonas</taxon>
    </lineage>
</organism>
<reference evidence="2" key="1">
    <citation type="journal article" date="2019" name="Int. J. Syst. Evol. Microbiol.">
        <title>The Global Catalogue of Microorganisms (GCM) 10K type strain sequencing project: providing services to taxonomists for standard genome sequencing and annotation.</title>
        <authorList>
            <consortium name="The Broad Institute Genomics Platform"/>
            <consortium name="The Broad Institute Genome Sequencing Center for Infectious Disease"/>
            <person name="Wu L."/>
            <person name="Ma J."/>
        </authorList>
    </citation>
    <scope>NUCLEOTIDE SEQUENCE [LARGE SCALE GENOMIC DNA]</scope>
    <source>
        <strain evidence="2">JCM 32226</strain>
    </source>
</reference>